<gene>
    <name evidence="2" type="ORF">D1164_11395</name>
</gene>
<reference evidence="2 3" key="1">
    <citation type="journal article" date="2015" name="Int. J. Syst. Evol. Microbiol.">
        <title>Mariniphaga sediminis sp. nov., isolated from coastal sediment.</title>
        <authorList>
            <person name="Wang F.Q."/>
            <person name="Shen Q.Y."/>
            <person name="Chen G.J."/>
            <person name="Du Z.J."/>
        </authorList>
    </citation>
    <scope>NUCLEOTIDE SEQUENCE [LARGE SCALE GENOMIC DNA]</scope>
    <source>
        <strain evidence="2 3">SY21</strain>
    </source>
</reference>
<dbReference type="PANTHER" id="PTHR34219:SF3">
    <property type="entry name" value="BLL7967 PROTEIN"/>
    <property type="match status" value="1"/>
</dbReference>
<protein>
    <submittedName>
        <fullName evidence="2">PepSY domain-containing protein</fullName>
    </submittedName>
</protein>
<dbReference type="PANTHER" id="PTHR34219">
    <property type="entry name" value="IRON-REGULATED INNER MEMBRANE PROTEIN-RELATED"/>
    <property type="match status" value="1"/>
</dbReference>
<name>A0A399D173_9BACT</name>
<accession>A0A399D173</accession>
<organism evidence="2 3">
    <name type="scientific">Mariniphaga sediminis</name>
    <dbReference type="NCBI Taxonomy" id="1628158"/>
    <lineage>
        <taxon>Bacteria</taxon>
        <taxon>Pseudomonadati</taxon>
        <taxon>Bacteroidota</taxon>
        <taxon>Bacteroidia</taxon>
        <taxon>Marinilabiliales</taxon>
        <taxon>Prolixibacteraceae</taxon>
        <taxon>Mariniphaga</taxon>
    </lineage>
</organism>
<evidence type="ECO:0000256" key="1">
    <source>
        <dbReference type="SAM" id="Phobius"/>
    </source>
</evidence>
<sequence length="519" mass="59016">MKRSKSLKIFRKLHKWPGIVIAFLAILFAASGIVMNHRQTFSSIDIPRNLLPSNYRYENWNLAAVRGSLPLENNSLLIFGNIGIWQTNENLENFSDFNQGFPQGIDGRKIYSVVQLNSTLFAGTHFGLYRRNKVETDEWQKMKLPVKQERIADVSLKEDTLLVLTRHYLLKTVDGKTFETIQLPEPVGYERKTGLFNTLWELHSGELLGLPGKLVVDLLGLVTILLSVTGLLHFFFPKVIKHRKKKRKQVKSLAGTFKTNLRWHNVVGYIFVAFLIINTLAGIHLRPPLLIPIAGTKVGIIPGTHLDNPNPWFDKLRRVHWDENQNRYLISTSEGFFLAEETFNKPLQPAFPQPPVSVMGLNVLKPVGEFKYLTGSFNSMFLWNLRTGSVSDFFTGKPYVAPQGMGSPIGDNMVAGLVEAGENAWWFDYNQGAISLSGKPFPEMPEKIRRQSPMSLWNTALEIHTGRIFEHLIGPFYILYVPLAGLCLIMVLVSGFMIWWKAHRKKRKKPGEKPPSHSN</sequence>
<dbReference type="AlphaFoldDB" id="A0A399D173"/>
<keyword evidence="1" id="KW-1133">Transmembrane helix</keyword>
<feature type="transmembrane region" description="Helical" evidence="1">
    <location>
        <begin position="218"/>
        <end position="240"/>
    </location>
</feature>
<evidence type="ECO:0000313" key="2">
    <source>
        <dbReference type="EMBL" id="RIH65183.1"/>
    </source>
</evidence>
<feature type="transmembrane region" description="Helical" evidence="1">
    <location>
        <begin position="477"/>
        <end position="500"/>
    </location>
</feature>
<proteinExistence type="predicted"/>
<dbReference type="OrthoDB" id="1111139at2"/>
<dbReference type="RefSeq" id="WP_119350105.1">
    <property type="nucleotide sequence ID" value="NZ_QWET01000007.1"/>
</dbReference>
<evidence type="ECO:0000313" key="3">
    <source>
        <dbReference type="Proteomes" id="UP000266441"/>
    </source>
</evidence>
<keyword evidence="3" id="KW-1185">Reference proteome</keyword>
<dbReference type="Pfam" id="PF03929">
    <property type="entry name" value="PepSY_TM"/>
    <property type="match status" value="2"/>
</dbReference>
<keyword evidence="1" id="KW-0812">Transmembrane</keyword>
<dbReference type="InterPro" id="IPR005625">
    <property type="entry name" value="PepSY-ass_TM"/>
</dbReference>
<feature type="transmembrane region" description="Helical" evidence="1">
    <location>
        <begin position="261"/>
        <end position="283"/>
    </location>
</feature>
<keyword evidence="1" id="KW-0472">Membrane</keyword>
<dbReference type="EMBL" id="QWET01000007">
    <property type="protein sequence ID" value="RIH65183.1"/>
    <property type="molecule type" value="Genomic_DNA"/>
</dbReference>
<comment type="caution">
    <text evidence="2">The sequence shown here is derived from an EMBL/GenBank/DDBJ whole genome shotgun (WGS) entry which is preliminary data.</text>
</comment>
<dbReference type="Proteomes" id="UP000266441">
    <property type="component" value="Unassembled WGS sequence"/>
</dbReference>